<dbReference type="Proteomes" id="UP000609027">
    <property type="component" value="Unassembled WGS sequence"/>
</dbReference>
<sequence>MRKSAGDRLRPRSAEGVAAAAKAFGGQVMVAEIDPARRLQAAYDGWHVVDLQEAIASADVVATATGGKTWLIAGRWTGRKREYLSLTSATWRKRSTAITCASTPEEEVMPYINAYRMADKTVYLLANGSMLNLTAGFGDSLNAFDVTLAVMASGIRHIVTEGMRAPAKVYLLPQAVWQQAL</sequence>
<comment type="similarity">
    <text evidence="1">Belongs to the adenosylhomocysteinase family.</text>
</comment>
<gene>
    <name evidence="3" type="ORF">IE992_30760</name>
</gene>
<proteinExistence type="inferred from homology"/>
<accession>A0A927HV10</accession>
<protein>
    <recommendedName>
        <fullName evidence="2">S-adenosyl-L-homocysteine hydrolase NAD binding domain-containing protein</fullName>
    </recommendedName>
</protein>
<evidence type="ECO:0000259" key="2">
    <source>
        <dbReference type="SMART" id="SM00997"/>
    </source>
</evidence>
<dbReference type="PANTHER" id="PTHR23420">
    <property type="entry name" value="ADENOSYLHOMOCYSTEINASE"/>
    <property type="match status" value="1"/>
</dbReference>
<evidence type="ECO:0000256" key="1">
    <source>
        <dbReference type="ARBA" id="ARBA00007122"/>
    </source>
</evidence>
<dbReference type="Pfam" id="PF00670">
    <property type="entry name" value="AdoHcyase_NAD"/>
    <property type="match status" value="1"/>
</dbReference>
<evidence type="ECO:0000313" key="4">
    <source>
        <dbReference type="Proteomes" id="UP000609027"/>
    </source>
</evidence>
<dbReference type="SUPFAM" id="SSF51735">
    <property type="entry name" value="NAD(P)-binding Rossmann-fold domains"/>
    <property type="match status" value="1"/>
</dbReference>
<feature type="domain" description="S-adenosyl-L-homocysteine hydrolase NAD binding" evidence="2">
    <location>
        <begin position="2"/>
        <end position="138"/>
    </location>
</feature>
<reference evidence="3" key="1">
    <citation type="submission" date="2020-07" db="EMBL/GenBank/DDBJ databases">
        <title>Clinical and genomic characterization of carbapenemase-producing Enterobacterales causing secondary infections during the COVID-19 crisis at a New York City hospital.</title>
        <authorList>
            <person name="Gomez-Simmonds A."/>
            <person name="Annavajhala M.K."/>
            <person name="Uhlemann A.-C."/>
        </authorList>
    </citation>
    <scope>NUCLEOTIDE SEQUENCE</scope>
    <source>
        <strain evidence="3">NK1607</strain>
    </source>
</reference>
<dbReference type="InterPro" id="IPR015878">
    <property type="entry name" value="Ado_hCys_hydrolase_NAD-bd"/>
</dbReference>
<dbReference type="Gene3D" id="3.40.50.720">
    <property type="entry name" value="NAD(P)-binding Rossmann-like Domain"/>
    <property type="match status" value="1"/>
</dbReference>
<dbReference type="SMART" id="SM00997">
    <property type="entry name" value="AdoHcyase_NAD"/>
    <property type="match status" value="1"/>
</dbReference>
<comment type="caution">
    <text evidence="3">The sequence shown here is derived from an EMBL/GenBank/DDBJ whole genome shotgun (WGS) entry which is preliminary data.</text>
</comment>
<dbReference type="GO" id="GO:0004013">
    <property type="term" value="F:adenosylhomocysteinase activity"/>
    <property type="evidence" value="ECO:0007669"/>
    <property type="project" value="TreeGrafter"/>
</dbReference>
<name>A0A927HV10_KLEPN</name>
<dbReference type="InterPro" id="IPR000043">
    <property type="entry name" value="Adenosylhomocysteinase-like"/>
</dbReference>
<dbReference type="InterPro" id="IPR036291">
    <property type="entry name" value="NAD(P)-bd_dom_sf"/>
</dbReference>
<dbReference type="GO" id="GO:0033353">
    <property type="term" value="P:S-adenosylmethionine cycle"/>
    <property type="evidence" value="ECO:0007669"/>
    <property type="project" value="TreeGrafter"/>
</dbReference>
<organism evidence="3 4">
    <name type="scientific">Klebsiella pneumoniae</name>
    <dbReference type="NCBI Taxonomy" id="573"/>
    <lineage>
        <taxon>Bacteria</taxon>
        <taxon>Pseudomonadati</taxon>
        <taxon>Pseudomonadota</taxon>
        <taxon>Gammaproteobacteria</taxon>
        <taxon>Enterobacterales</taxon>
        <taxon>Enterobacteriaceae</taxon>
        <taxon>Klebsiella/Raoultella group</taxon>
        <taxon>Klebsiella</taxon>
        <taxon>Klebsiella pneumoniae complex</taxon>
    </lineage>
</organism>
<dbReference type="AlphaFoldDB" id="A0A927HV10"/>
<evidence type="ECO:0000313" key="3">
    <source>
        <dbReference type="EMBL" id="MBD3721873.1"/>
    </source>
</evidence>
<dbReference type="GO" id="GO:0005829">
    <property type="term" value="C:cytosol"/>
    <property type="evidence" value="ECO:0007669"/>
    <property type="project" value="TreeGrafter"/>
</dbReference>
<dbReference type="PANTHER" id="PTHR23420:SF0">
    <property type="entry name" value="ADENOSYLHOMOCYSTEINASE"/>
    <property type="match status" value="1"/>
</dbReference>
<dbReference type="EMBL" id="JACXTJ010000010">
    <property type="protein sequence ID" value="MBD3721873.1"/>
    <property type="molecule type" value="Genomic_DNA"/>
</dbReference>